<sequence>MKKAIIASLTLLFVQAAAFAQTPVVTNPDTDTKIEKKGGRKENKKDRKEEGGKKKGSAGDRAAQYSQELKSKLGLSDDQYQKVLAVNTECINRKDATKGNKDKSAKDEIKAYRQAEFQKIFTPQQLTTYQSLHKKGHDGDDHRKGDREDRGDKKGKGKGRGEGKPKEGDSKENK</sequence>
<feature type="compositionally biased region" description="Basic and acidic residues" evidence="1">
    <location>
        <begin position="91"/>
        <end position="107"/>
    </location>
</feature>
<dbReference type="AlphaFoldDB" id="A0A316E4C8"/>
<evidence type="ECO:0000256" key="1">
    <source>
        <dbReference type="SAM" id="MobiDB-lite"/>
    </source>
</evidence>
<feature type="compositionally biased region" description="Basic and acidic residues" evidence="1">
    <location>
        <begin position="137"/>
        <end position="174"/>
    </location>
</feature>
<keyword evidence="2" id="KW-0732">Signal</keyword>
<feature type="region of interest" description="Disordered" evidence="1">
    <location>
        <begin position="24"/>
        <end position="65"/>
    </location>
</feature>
<feature type="signal peptide" evidence="2">
    <location>
        <begin position="1"/>
        <end position="20"/>
    </location>
</feature>
<feature type="compositionally biased region" description="Basic and acidic residues" evidence="1">
    <location>
        <begin position="30"/>
        <end position="53"/>
    </location>
</feature>
<comment type="caution">
    <text evidence="3">The sequence shown here is derived from an EMBL/GenBank/DDBJ whole genome shotgun (WGS) entry which is preliminary data.</text>
</comment>
<dbReference type="Proteomes" id="UP000245489">
    <property type="component" value="Unassembled WGS sequence"/>
</dbReference>
<reference evidence="3 4" key="1">
    <citation type="submission" date="2018-05" db="EMBL/GenBank/DDBJ databases">
        <title>Genomic Encyclopedia of Archaeal and Bacterial Type Strains, Phase II (KMG-II): from individual species to whole genera.</title>
        <authorList>
            <person name="Goeker M."/>
        </authorList>
    </citation>
    <scope>NUCLEOTIDE SEQUENCE [LARGE SCALE GENOMIC DNA]</scope>
    <source>
        <strain evidence="3 4">DSM 22214</strain>
    </source>
</reference>
<dbReference type="EMBL" id="QGGO01000014">
    <property type="protein sequence ID" value="PWK25251.1"/>
    <property type="molecule type" value="Genomic_DNA"/>
</dbReference>
<gene>
    <name evidence="3" type="ORF">LV89_02877</name>
</gene>
<evidence type="ECO:0000256" key="2">
    <source>
        <dbReference type="SAM" id="SignalP"/>
    </source>
</evidence>
<keyword evidence="4" id="KW-1185">Reference proteome</keyword>
<evidence type="ECO:0000313" key="4">
    <source>
        <dbReference type="Proteomes" id="UP000245489"/>
    </source>
</evidence>
<dbReference type="OrthoDB" id="680361at2"/>
<accession>A0A316E4C8</accession>
<name>A0A316E4C8_9BACT</name>
<proteinExistence type="predicted"/>
<feature type="region of interest" description="Disordered" evidence="1">
    <location>
        <begin position="88"/>
        <end position="107"/>
    </location>
</feature>
<evidence type="ECO:0000313" key="3">
    <source>
        <dbReference type="EMBL" id="PWK25251.1"/>
    </source>
</evidence>
<evidence type="ECO:0008006" key="5">
    <source>
        <dbReference type="Google" id="ProtNLM"/>
    </source>
</evidence>
<organism evidence="3 4">
    <name type="scientific">Arcicella aurantiaca</name>
    <dbReference type="NCBI Taxonomy" id="591202"/>
    <lineage>
        <taxon>Bacteria</taxon>
        <taxon>Pseudomonadati</taxon>
        <taxon>Bacteroidota</taxon>
        <taxon>Cytophagia</taxon>
        <taxon>Cytophagales</taxon>
        <taxon>Flectobacillaceae</taxon>
        <taxon>Arcicella</taxon>
    </lineage>
</organism>
<dbReference type="RefSeq" id="WP_109743588.1">
    <property type="nucleotide sequence ID" value="NZ_QGGO01000014.1"/>
</dbReference>
<feature type="chain" id="PRO_5016266105" description="LTXXQ motif family protein" evidence="2">
    <location>
        <begin position="21"/>
        <end position="174"/>
    </location>
</feature>
<feature type="region of interest" description="Disordered" evidence="1">
    <location>
        <begin position="123"/>
        <end position="174"/>
    </location>
</feature>
<protein>
    <recommendedName>
        <fullName evidence="5">LTXXQ motif family protein</fullName>
    </recommendedName>
</protein>